<dbReference type="SUPFAM" id="SSF53474">
    <property type="entry name" value="alpha/beta-Hydrolases"/>
    <property type="match status" value="1"/>
</dbReference>
<dbReference type="EC" id="3.1.1.-" evidence="3"/>
<dbReference type="Proteomes" id="UP000521872">
    <property type="component" value="Unassembled WGS sequence"/>
</dbReference>
<proteinExistence type="inferred from homology"/>
<dbReference type="EMBL" id="JAACJL010000030">
    <property type="protein sequence ID" value="KAF4617357.1"/>
    <property type="molecule type" value="Genomic_DNA"/>
</dbReference>
<feature type="chain" id="PRO_5034824375" description="Carboxylic ester hydrolase" evidence="3">
    <location>
        <begin position="30"/>
        <end position="550"/>
    </location>
</feature>
<reference evidence="5 6" key="1">
    <citation type="submission" date="2019-12" db="EMBL/GenBank/DDBJ databases">
        <authorList>
            <person name="Floudas D."/>
            <person name="Bentzer J."/>
            <person name="Ahren D."/>
            <person name="Johansson T."/>
            <person name="Persson P."/>
            <person name="Tunlid A."/>
        </authorList>
    </citation>
    <scope>NUCLEOTIDE SEQUENCE [LARGE SCALE GENOMIC DNA]</scope>
    <source>
        <strain evidence="5 6">CBS 102.39</strain>
    </source>
</reference>
<accession>A0A8H4QU24</accession>
<sequence length="550" mass="60582">MQLQPSPALFDMRLQFLLTLSATLALVAAAPTLGPTIKLDSGTFVGESSGLTDAYLGINFAKPPVGDLRFRLPQLIPPYKGTYIATRFGPMCPQQAMDFPFPLPGRLGEYVKYILNIIYALAHPDILESEDCLNINVIKPATASETSKLPVLAFAYTATDWLRSGFTEADSRVVIQIVGKGKAFVLALASFTAAVYLSFRVNDFGFLASKEVKEAGVGNLGLHDQREALRWIKKYIAQFGGDPNKVTIWGGSAGAVSASLQMLTNGGNTEGLSRAAFMESGAPLPVGDITHGQEYYDFIVARTGCSKAADTLECLRKVPYASLKDAINRTPSLFSFKALNLAWMPRTDGVFLTENPQILLQKNIVANIPYATGNASKLVQLDESNCLTGNCDDEGTMFSFSTNNLTQVCNTFHPVLLYLTSLCLHRTEAETEHWVKSNFFPKMTDKEVKQFREMYPSDVTKGSPFDTGTENAFTPQFKRIAAFQGDGVFQAPRRWLLQNTVPTNPHVWSFLSKRGKSRKYLGAMSLKNHVAILERTEELSIVPRIGFREC</sequence>
<dbReference type="Gene3D" id="3.40.50.1820">
    <property type="entry name" value="alpha/beta hydrolase"/>
    <property type="match status" value="1"/>
</dbReference>
<evidence type="ECO:0000259" key="4">
    <source>
        <dbReference type="Pfam" id="PF00135"/>
    </source>
</evidence>
<organism evidence="5 6">
    <name type="scientific">Agrocybe pediades</name>
    <dbReference type="NCBI Taxonomy" id="84607"/>
    <lineage>
        <taxon>Eukaryota</taxon>
        <taxon>Fungi</taxon>
        <taxon>Dikarya</taxon>
        <taxon>Basidiomycota</taxon>
        <taxon>Agaricomycotina</taxon>
        <taxon>Agaricomycetes</taxon>
        <taxon>Agaricomycetidae</taxon>
        <taxon>Agaricales</taxon>
        <taxon>Agaricineae</taxon>
        <taxon>Strophariaceae</taxon>
        <taxon>Agrocybe</taxon>
    </lineage>
</organism>
<evidence type="ECO:0000313" key="5">
    <source>
        <dbReference type="EMBL" id="KAF4617357.1"/>
    </source>
</evidence>
<dbReference type="InterPro" id="IPR029058">
    <property type="entry name" value="AB_hydrolase_fold"/>
</dbReference>
<dbReference type="Pfam" id="PF00135">
    <property type="entry name" value="COesterase"/>
    <property type="match status" value="1"/>
</dbReference>
<dbReference type="InterPro" id="IPR002018">
    <property type="entry name" value="CarbesteraseB"/>
</dbReference>
<evidence type="ECO:0000313" key="6">
    <source>
        <dbReference type="Proteomes" id="UP000521872"/>
    </source>
</evidence>
<comment type="similarity">
    <text evidence="1 3">Belongs to the type-B carboxylesterase/lipase family.</text>
</comment>
<evidence type="ECO:0000256" key="1">
    <source>
        <dbReference type="ARBA" id="ARBA00005964"/>
    </source>
</evidence>
<feature type="signal peptide" evidence="3">
    <location>
        <begin position="1"/>
        <end position="29"/>
    </location>
</feature>
<keyword evidence="3" id="KW-0732">Signal</keyword>
<dbReference type="AlphaFoldDB" id="A0A8H4QU24"/>
<protein>
    <recommendedName>
        <fullName evidence="3">Carboxylic ester hydrolase</fullName>
        <ecNumber evidence="3">3.1.1.-</ecNumber>
    </recommendedName>
</protein>
<dbReference type="InterPro" id="IPR050309">
    <property type="entry name" value="Type-B_Carboxylest/Lipase"/>
</dbReference>
<gene>
    <name evidence="5" type="ORF">D9613_005829</name>
</gene>
<feature type="domain" description="Carboxylesterase type B" evidence="4">
    <location>
        <begin position="36"/>
        <end position="383"/>
    </location>
</feature>
<evidence type="ECO:0000256" key="2">
    <source>
        <dbReference type="ARBA" id="ARBA00022801"/>
    </source>
</evidence>
<dbReference type="InterPro" id="IPR019826">
    <property type="entry name" value="Carboxylesterase_B_AS"/>
</dbReference>
<keyword evidence="6" id="KW-1185">Reference proteome</keyword>
<dbReference type="PANTHER" id="PTHR11559">
    <property type="entry name" value="CARBOXYLESTERASE"/>
    <property type="match status" value="1"/>
</dbReference>
<evidence type="ECO:0000256" key="3">
    <source>
        <dbReference type="RuleBase" id="RU361235"/>
    </source>
</evidence>
<name>A0A8H4QU24_9AGAR</name>
<dbReference type="GO" id="GO:0016787">
    <property type="term" value="F:hydrolase activity"/>
    <property type="evidence" value="ECO:0007669"/>
    <property type="project" value="UniProtKB-KW"/>
</dbReference>
<comment type="caution">
    <text evidence="5">The sequence shown here is derived from an EMBL/GenBank/DDBJ whole genome shotgun (WGS) entry which is preliminary data.</text>
</comment>
<keyword evidence="2 3" id="KW-0378">Hydrolase</keyword>
<dbReference type="PROSITE" id="PS00122">
    <property type="entry name" value="CARBOXYLESTERASE_B_1"/>
    <property type="match status" value="1"/>
</dbReference>